<organism evidence="2 3">
    <name type="scientific">Phytophthora citrophthora</name>
    <dbReference type="NCBI Taxonomy" id="4793"/>
    <lineage>
        <taxon>Eukaryota</taxon>
        <taxon>Sar</taxon>
        <taxon>Stramenopiles</taxon>
        <taxon>Oomycota</taxon>
        <taxon>Peronosporomycetes</taxon>
        <taxon>Peronosporales</taxon>
        <taxon>Peronosporaceae</taxon>
        <taxon>Phytophthora</taxon>
    </lineage>
</organism>
<evidence type="ECO:0000313" key="2">
    <source>
        <dbReference type="EMBL" id="KAK1930145.1"/>
    </source>
</evidence>
<dbReference type="Proteomes" id="UP001259832">
    <property type="component" value="Unassembled WGS sequence"/>
</dbReference>
<proteinExistence type="predicted"/>
<keyword evidence="3" id="KW-1185">Reference proteome</keyword>
<reference evidence="2" key="1">
    <citation type="submission" date="2023-08" db="EMBL/GenBank/DDBJ databases">
        <title>Reference Genome Resource for the Citrus Pathogen Phytophthora citrophthora.</title>
        <authorList>
            <person name="Moller H."/>
            <person name="Coetzee B."/>
            <person name="Rose L.J."/>
            <person name="Van Niekerk J.M."/>
        </authorList>
    </citation>
    <scope>NUCLEOTIDE SEQUENCE</scope>
    <source>
        <strain evidence="2">STE-U-9442</strain>
    </source>
</reference>
<gene>
    <name evidence="2" type="ORF">P3T76_014378</name>
</gene>
<dbReference type="Pfam" id="PF13843">
    <property type="entry name" value="DDE_Tnp_1_7"/>
    <property type="match status" value="1"/>
</dbReference>
<sequence>MESIASGIVPGNFLKEMGVNGWSELALHTPYDYLQEPFHPRSAGSVQEDYPHLYSGHSGSVLFYYLQPQLWEDITAESTDYFLASIDERVEGPHAKQVARESKHREYKAKSREAIREDVLKAPPIESRELCVFIGLVIARSIVPFKEKLANHWKTREEGAIPRGCFGRFMTRDRLMYISRNLHFSPNDDPAAKKERAWKARPVIDALQERFAAVFTPTAAAGLRRCAPHRGSLVDS</sequence>
<dbReference type="AlphaFoldDB" id="A0AAD9G1W8"/>
<dbReference type="PANTHER" id="PTHR37069:SF2">
    <property type="entry name" value="PIGGYBAC TRANSPOSABLE ELEMENT-DERIVED PROTEIN DOMAIN-CONTAINING PROTEIN"/>
    <property type="match status" value="1"/>
</dbReference>
<dbReference type="PANTHER" id="PTHR37069">
    <property type="entry name" value="DDE_TNP_1_7 DOMAIN-CONTAINING PROTEIN"/>
    <property type="match status" value="1"/>
</dbReference>
<evidence type="ECO:0000259" key="1">
    <source>
        <dbReference type="Pfam" id="PF13843"/>
    </source>
</evidence>
<accession>A0AAD9G1W8</accession>
<feature type="domain" description="PiggyBac transposable element-derived protein" evidence="1">
    <location>
        <begin position="110"/>
        <end position="225"/>
    </location>
</feature>
<name>A0AAD9G1W8_9STRA</name>
<protein>
    <recommendedName>
        <fullName evidence="1">PiggyBac transposable element-derived protein domain-containing protein</fullName>
    </recommendedName>
</protein>
<dbReference type="InterPro" id="IPR029526">
    <property type="entry name" value="PGBD"/>
</dbReference>
<dbReference type="EMBL" id="JASMQC010000041">
    <property type="protein sequence ID" value="KAK1930145.1"/>
    <property type="molecule type" value="Genomic_DNA"/>
</dbReference>
<evidence type="ECO:0000313" key="3">
    <source>
        <dbReference type="Proteomes" id="UP001259832"/>
    </source>
</evidence>
<comment type="caution">
    <text evidence="2">The sequence shown here is derived from an EMBL/GenBank/DDBJ whole genome shotgun (WGS) entry which is preliminary data.</text>
</comment>